<dbReference type="SMART" id="SM00490">
    <property type="entry name" value="HELICc"/>
    <property type="match status" value="1"/>
</dbReference>
<keyword evidence="1" id="KW-0547">Nucleotide-binding</keyword>
<gene>
    <name evidence="8" type="primary">drmD</name>
    <name evidence="8" type="ORF">GCM10022254_63150</name>
</gene>
<dbReference type="CDD" id="cd18011">
    <property type="entry name" value="DEXDc_RapA"/>
    <property type="match status" value="1"/>
</dbReference>
<evidence type="ECO:0000256" key="2">
    <source>
        <dbReference type="ARBA" id="ARBA00022801"/>
    </source>
</evidence>
<dbReference type="Gene3D" id="3.40.50.10810">
    <property type="entry name" value="Tandem AAA-ATPase domain"/>
    <property type="match status" value="1"/>
</dbReference>
<dbReference type="InterPro" id="IPR057342">
    <property type="entry name" value="DEXDc_RapA"/>
</dbReference>
<keyword evidence="2" id="KW-0378">Hydrolase</keyword>
<evidence type="ECO:0000259" key="6">
    <source>
        <dbReference type="PROSITE" id="PS51192"/>
    </source>
</evidence>
<dbReference type="PANTHER" id="PTHR45766">
    <property type="entry name" value="DNA ANNEALING HELICASE AND ENDONUCLEASE ZRANB3 FAMILY MEMBER"/>
    <property type="match status" value="1"/>
</dbReference>
<evidence type="ECO:0000256" key="3">
    <source>
        <dbReference type="ARBA" id="ARBA00022806"/>
    </source>
</evidence>
<dbReference type="CDD" id="cd18793">
    <property type="entry name" value="SF2_C_SNF"/>
    <property type="match status" value="1"/>
</dbReference>
<dbReference type="EMBL" id="BAABAS010000021">
    <property type="protein sequence ID" value="GAA4240017.1"/>
    <property type="molecule type" value="Genomic_DNA"/>
</dbReference>
<dbReference type="NCBIfam" id="NF038317">
    <property type="entry name" value="DISARM_DrmD"/>
    <property type="match status" value="1"/>
</dbReference>
<dbReference type="InterPro" id="IPR049730">
    <property type="entry name" value="SNF2/RAD54-like_C"/>
</dbReference>
<evidence type="ECO:0000259" key="7">
    <source>
        <dbReference type="PROSITE" id="PS51194"/>
    </source>
</evidence>
<accession>A0ABP8CJY6</accession>
<dbReference type="InterPro" id="IPR000330">
    <property type="entry name" value="SNF2_N"/>
</dbReference>
<name>A0ABP8CJY6_9ACTN</name>
<dbReference type="PANTHER" id="PTHR45766:SF6">
    <property type="entry name" value="SWI_SNF-RELATED MATRIX-ASSOCIATED ACTIN-DEPENDENT REGULATOR OF CHROMATIN SUBFAMILY A-LIKE PROTEIN 1"/>
    <property type="match status" value="1"/>
</dbReference>
<dbReference type="Gene3D" id="3.40.50.300">
    <property type="entry name" value="P-loop containing nucleotide triphosphate hydrolases"/>
    <property type="match status" value="1"/>
</dbReference>
<dbReference type="InterPro" id="IPR001650">
    <property type="entry name" value="Helicase_C-like"/>
</dbReference>
<dbReference type="InterPro" id="IPR014001">
    <property type="entry name" value="Helicase_ATP-bd"/>
</dbReference>
<dbReference type="InterPro" id="IPR038718">
    <property type="entry name" value="SNF2-like_sf"/>
</dbReference>
<dbReference type="SMART" id="SM00487">
    <property type="entry name" value="DEXDc"/>
    <property type="match status" value="1"/>
</dbReference>
<dbReference type="Proteomes" id="UP001501710">
    <property type="component" value="Unassembled WGS sequence"/>
</dbReference>
<reference evidence="9" key="1">
    <citation type="journal article" date="2019" name="Int. J. Syst. Evol. Microbiol.">
        <title>The Global Catalogue of Microorganisms (GCM) 10K type strain sequencing project: providing services to taxonomists for standard genome sequencing and annotation.</title>
        <authorList>
            <consortium name="The Broad Institute Genomics Platform"/>
            <consortium name="The Broad Institute Genome Sequencing Center for Infectious Disease"/>
            <person name="Wu L."/>
            <person name="Ma J."/>
        </authorList>
    </citation>
    <scope>NUCLEOTIDE SEQUENCE [LARGE SCALE GENOMIC DNA]</scope>
    <source>
        <strain evidence="9">JCM 17440</strain>
    </source>
</reference>
<dbReference type="PROSITE" id="PS51192">
    <property type="entry name" value="HELICASE_ATP_BIND_1"/>
    <property type="match status" value="1"/>
</dbReference>
<keyword evidence="4" id="KW-0067">ATP-binding</keyword>
<dbReference type="Pfam" id="PF00176">
    <property type="entry name" value="SNF2-rel_dom"/>
    <property type="match status" value="1"/>
</dbReference>
<evidence type="ECO:0000313" key="8">
    <source>
        <dbReference type="EMBL" id="GAA4240017.1"/>
    </source>
</evidence>
<evidence type="ECO:0000256" key="4">
    <source>
        <dbReference type="ARBA" id="ARBA00022840"/>
    </source>
</evidence>
<feature type="domain" description="Helicase ATP-binding" evidence="6">
    <location>
        <begin position="151"/>
        <end position="336"/>
    </location>
</feature>
<comment type="caution">
    <text evidence="8">The sequence shown here is derived from an EMBL/GenBank/DDBJ whole genome shotgun (WGS) entry which is preliminary data.</text>
</comment>
<proteinExistence type="predicted"/>
<sequence>MDDGVRCPAILAGMGSETMVATESGAPAQGQLVSVRKRQWVVADVARGTVASSDPYDLTSEPQHLVTLISIEDDARDEELRVVWELEYGAVVHDQALLPDPAGGFDDPAELDAFLDAVRWGAIASADKTALQAPFRSGIQIEDYQLDPVVRALSMPRTNLLIADDVGLGKTVEAGLVMQELMLRHRARTMIIVCPAGLTVQWHDEMRDKFGLDFHIVDTALLRRLRRERGLYANPWTHYPRLIVSIDWLKRERPLQLLRDVLPAVPRHPRTFDMLVVDEVHTCAPSGRGKYAVDSLRTQAIRQLAPHCEHRLFLSATPHNGYLESFTALLELLDDQRFARGVKPTEEQLKRVMVRRLKRDLPPSWDGTPAFPARRLGYLEVGYSDAERHAHALLTRYVDSRRARAGAGGRGGAHAADFVTMLLKKRLFSSPKAFAETVETHLRTMNARDTEDDDFGQAAARAGARVLRPLAERLEETAEDDTAYGTVEADALTAVRRISPPLTAEERGFLRELHTWAREAQDRPDAKFAALRAWLEPIVCPDGPRGAWTNERVIIFTEYRDTQRWLHERLIAAGHPADRIALLYGGQDPDQREHIKNVFQESPDLPGGDVRILLATDAASEGINLQNHCHRLLHWEIPWNPNRLEQRNGRVDRHGQRAAEVRVLHFVPRGWDGADFDAGTLEDEMLFLQTAARKVEQIREDLGSAGEVIAARVQQKMLGGRTDWESADVEMARRSTNARLKVERDLARDLERLTGALASSRTELNLFPEMVERVVRTGLRLAHRKDLVDAPAPDDFPARCFRLPELPGAWAKARNAGLHHPVTGAERPVTFDQDAVAGRTDVVLLHLGHNLVQMCLRLLRAELWAGATGQSARLSRVTARIVPGDVLRRPAAVAHGRVVVTGAEGTRLHEELYVAGGLIEGGQFIRAREDEVEHWLSAASEETAPEDVRNRLAGLWTDLSEPLGRALRTRAGQRTRSLDKLLARRADEEVEAIKAVLTELERSIAAALDDVGRWEQGSLFDTDEQRTQLRRDREALAERLRTIPEQRETEAAALLRRYADPQGRWFPAAVTFLVPAAVAHRPGGAR</sequence>
<feature type="domain" description="Helicase C-terminal" evidence="7">
    <location>
        <begin position="530"/>
        <end position="706"/>
    </location>
</feature>
<protein>
    <submittedName>
        <fullName evidence="8">DISARM system SNF2-like helicase DrmD</fullName>
    </submittedName>
</protein>
<evidence type="ECO:0000313" key="9">
    <source>
        <dbReference type="Proteomes" id="UP001501710"/>
    </source>
</evidence>
<evidence type="ECO:0000256" key="5">
    <source>
        <dbReference type="SAM" id="Coils"/>
    </source>
</evidence>
<dbReference type="Pfam" id="PF00271">
    <property type="entry name" value="Helicase_C"/>
    <property type="match status" value="1"/>
</dbReference>
<organism evidence="8 9">
    <name type="scientific">Actinomadura meridiana</name>
    <dbReference type="NCBI Taxonomy" id="559626"/>
    <lineage>
        <taxon>Bacteria</taxon>
        <taxon>Bacillati</taxon>
        <taxon>Actinomycetota</taxon>
        <taxon>Actinomycetes</taxon>
        <taxon>Streptosporangiales</taxon>
        <taxon>Thermomonosporaceae</taxon>
        <taxon>Actinomadura</taxon>
    </lineage>
</organism>
<feature type="coiled-coil region" evidence="5">
    <location>
        <begin position="983"/>
        <end position="1010"/>
    </location>
</feature>
<dbReference type="InterPro" id="IPR027417">
    <property type="entry name" value="P-loop_NTPase"/>
</dbReference>
<keyword evidence="9" id="KW-1185">Reference proteome</keyword>
<keyword evidence="5" id="KW-0175">Coiled coil</keyword>
<keyword evidence="3" id="KW-0347">Helicase</keyword>
<dbReference type="SUPFAM" id="SSF52540">
    <property type="entry name" value="P-loop containing nucleoside triphosphate hydrolases"/>
    <property type="match status" value="1"/>
</dbReference>
<evidence type="ECO:0000256" key="1">
    <source>
        <dbReference type="ARBA" id="ARBA00022741"/>
    </source>
</evidence>
<dbReference type="PROSITE" id="PS51194">
    <property type="entry name" value="HELICASE_CTER"/>
    <property type="match status" value="1"/>
</dbReference>